<comment type="similarity">
    <text evidence="4">Belongs to the copper transporter (Ctr) (TC 1.A.56) family. SLC31A subfamily.</text>
</comment>
<organism evidence="6 7">
    <name type="scientific">Neurospora intermedia</name>
    <dbReference type="NCBI Taxonomy" id="5142"/>
    <lineage>
        <taxon>Eukaryota</taxon>
        <taxon>Fungi</taxon>
        <taxon>Dikarya</taxon>
        <taxon>Ascomycota</taxon>
        <taxon>Pezizomycotina</taxon>
        <taxon>Sordariomycetes</taxon>
        <taxon>Sordariomycetidae</taxon>
        <taxon>Sordariales</taxon>
        <taxon>Sordariaceae</taxon>
        <taxon>Neurospora</taxon>
    </lineage>
</organism>
<evidence type="ECO:0000313" key="7">
    <source>
        <dbReference type="Proteomes" id="UP001451303"/>
    </source>
</evidence>
<keyword evidence="7" id="KW-1185">Reference proteome</keyword>
<dbReference type="EMBL" id="JAVLET010000001">
    <property type="protein sequence ID" value="KAL0475054.1"/>
    <property type="molecule type" value="Genomic_DNA"/>
</dbReference>
<evidence type="ECO:0000256" key="5">
    <source>
        <dbReference type="SAM" id="MobiDB-lite"/>
    </source>
</evidence>
<keyword evidence="4" id="KW-0813">Transport</keyword>
<accession>A0ABR3DQY5</accession>
<evidence type="ECO:0000256" key="4">
    <source>
        <dbReference type="RuleBase" id="RU367022"/>
    </source>
</evidence>
<keyword evidence="4" id="KW-0186">Copper</keyword>
<keyword evidence="3 4" id="KW-0472">Membrane</keyword>
<evidence type="ECO:0000256" key="3">
    <source>
        <dbReference type="ARBA" id="ARBA00023136"/>
    </source>
</evidence>
<comment type="caution">
    <text evidence="6">The sequence shown here is derived from an EMBL/GenBank/DDBJ whole genome shotgun (WGS) entry which is preliminary data.</text>
</comment>
<gene>
    <name evidence="6" type="ORF">QR685DRAFT_32672</name>
</gene>
<feature type="region of interest" description="Disordered" evidence="5">
    <location>
        <begin position="92"/>
        <end position="113"/>
    </location>
</feature>
<proteinExistence type="inferred from homology"/>
<comment type="subcellular location">
    <subcellularLocation>
        <location evidence="4">Membrane</location>
        <topology evidence="4">Multi-pass membrane protein</topology>
    </subcellularLocation>
</comment>
<evidence type="ECO:0000313" key="6">
    <source>
        <dbReference type="EMBL" id="KAL0475054.1"/>
    </source>
</evidence>
<keyword evidence="1 4" id="KW-0812">Transmembrane</keyword>
<dbReference type="InterPro" id="IPR007274">
    <property type="entry name" value="Cop_transporter"/>
</dbReference>
<feature type="transmembrane region" description="Helical" evidence="4">
    <location>
        <begin position="170"/>
        <end position="193"/>
    </location>
</feature>
<keyword evidence="4" id="KW-0187">Copper transport</keyword>
<protein>
    <recommendedName>
        <fullName evidence="4">Copper transport protein</fullName>
    </recommendedName>
</protein>
<dbReference type="PANTHER" id="PTHR12483">
    <property type="entry name" value="SOLUTE CARRIER FAMILY 31 COPPER TRANSPORTERS"/>
    <property type="match status" value="1"/>
</dbReference>
<dbReference type="PANTHER" id="PTHR12483:SF79">
    <property type="entry name" value="COPPER TRANSPORT PROTEIN"/>
    <property type="match status" value="1"/>
</dbReference>
<keyword evidence="4" id="KW-0406">Ion transport</keyword>
<evidence type="ECO:0000256" key="2">
    <source>
        <dbReference type="ARBA" id="ARBA00022989"/>
    </source>
</evidence>
<reference evidence="6 7" key="1">
    <citation type="submission" date="2023-09" db="EMBL/GenBank/DDBJ databases">
        <title>Multi-omics analysis of a traditional fermented food reveals byproduct-associated fungal strains for waste-to-food upcycling.</title>
        <authorList>
            <consortium name="Lawrence Berkeley National Laboratory"/>
            <person name="Rekdal V.M."/>
            <person name="Villalobos-Escobedo J.M."/>
            <person name="Rodriguez-Valeron N."/>
            <person name="Garcia M.O."/>
            <person name="Vasquez D.P."/>
            <person name="Damayanti I."/>
            <person name="Sorensen P.M."/>
            <person name="Baidoo E.E."/>
            <person name="De Carvalho A.C."/>
            <person name="Riley R."/>
            <person name="Lipzen A."/>
            <person name="He G."/>
            <person name="Yan M."/>
            <person name="Haridas S."/>
            <person name="Daum C."/>
            <person name="Yoshinaga Y."/>
            <person name="Ng V."/>
            <person name="Grigoriev I.V."/>
            <person name="Munk R."/>
            <person name="Nuraida L."/>
            <person name="Wijaya C.H."/>
            <person name="Morales P.-C."/>
            <person name="Keasling J.D."/>
        </authorList>
    </citation>
    <scope>NUCLEOTIDE SEQUENCE [LARGE SCALE GENOMIC DNA]</scope>
    <source>
        <strain evidence="6 7">FGSC 2613</strain>
    </source>
</reference>
<feature type="transmembrane region" description="Helical" evidence="4">
    <location>
        <begin position="50"/>
        <end position="69"/>
    </location>
</feature>
<evidence type="ECO:0000256" key="1">
    <source>
        <dbReference type="ARBA" id="ARBA00022692"/>
    </source>
</evidence>
<keyword evidence="2 4" id="KW-1133">Transmembrane helix</keyword>
<dbReference type="Proteomes" id="UP001451303">
    <property type="component" value="Unassembled WGS sequence"/>
</dbReference>
<dbReference type="Pfam" id="PF04145">
    <property type="entry name" value="Ctr"/>
    <property type="match status" value="1"/>
</dbReference>
<name>A0ABR3DQY5_NEUIN</name>
<sequence length="254" mass="28309">MAQHGTTLLPRMDMGDGNMDGPACKISMLWNWYTIDACFLHQSWQITTRGAFAATCIGIMLMVVMLEFLRRLAKEYDEWIVRDFRRRSALISEQQRRLQRQRQTSPSSSCGTADAAANMKTAGLLATTTSVHVTTTTGKRRGGYHMGSSKTTTTTTTTTLKFRASPLQQLIRALIHAVMFGLGYLIMLLAMYYNGYVLISIWIGALLGKFLCDWLTVKFEIPGGDEEEEGMMSDGFTDEVPRLQGVEDATVCCG</sequence>